<dbReference type="InterPro" id="IPR017923">
    <property type="entry name" value="TFIIS_N"/>
</dbReference>
<evidence type="ECO:0000313" key="5">
    <source>
        <dbReference type="Proteomes" id="UP000886520"/>
    </source>
</evidence>
<sequence length="205" mass="22461">MAIEHMLEEMMAVVVARIQDQHVLPLLQETQLGKLVNDLRKHPSSRVAARAQGIVAAWKDVIVRQKKDSVINKEQAIQKIEKVKRAPKPAPMPKENMGAAPSMGTTSISMPSSTSNSQLTYEEKLEASKRKLHRAYAQEQAAKRQHTIRVLAPSQLPPMATTSGARAIRAAHGASINSMSKRLGNGRNCAYSARAHTSATRTLVN</sequence>
<evidence type="ECO:0000256" key="1">
    <source>
        <dbReference type="PROSITE-ProRule" id="PRU00649"/>
    </source>
</evidence>
<proteinExistence type="predicted"/>
<dbReference type="AlphaFoldDB" id="A0A9D4Z2L3"/>
<accession>A0A9D4Z2L3</accession>
<dbReference type="PANTHER" id="PTHR46554">
    <property type="entry name" value="MEDIATOR OF RNA POLYMERASE II TRANSCRIPTION SUBUNIT 26A-RELATED"/>
    <property type="match status" value="1"/>
</dbReference>
<keyword evidence="1" id="KW-0539">Nucleus</keyword>
<feature type="region of interest" description="Disordered" evidence="2">
    <location>
        <begin position="84"/>
        <end position="117"/>
    </location>
</feature>
<evidence type="ECO:0000259" key="3">
    <source>
        <dbReference type="PROSITE" id="PS51319"/>
    </source>
</evidence>
<evidence type="ECO:0000256" key="2">
    <source>
        <dbReference type="SAM" id="MobiDB-lite"/>
    </source>
</evidence>
<comment type="subcellular location">
    <subcellularLocation>
        <location evidence="1">Nucleus</location>
    </subcellularLocation>
</comment>
<evidence type="ECO:0000313" key="4">
    <source>
        <dbReference type="EMBL" id="KAI5059708.1"/>
    </source>
</evidence>
<reference evidence="4" key="1">
    <citation type="submission" date="2021-01" db="EMBL/GenBank/DDBJ databases">
        <title>Adiantum capillus-veneris genome.</title>
        <authorList>
            <person name="Fang Y."/>
            <person name="Liao Q."/>
        </authorList>
    </citation>
    <scope>NUCLEOTIDE SEQUENCE</scope>
    <source>
        <strain evidence="4">H3</strain>
        <tissue evidence="4">Leaf</tissue>
    </source>
</reference>
<comment type="caution">
    <text evidence="4">The sequence shown here is derived from an EMBL/GenBank/DDBJ whole genome shotgun (WGS) entry which is preliminary data.</text>
</comment>
<dbReference type="SUPFAM" id="SSF47676">
    <property type="entry name" value="Conserved domain common to transcription factors TFIIS, elongin A, CRSP70"/>
    <property type="match status" value="1"/>
</dbReference>
<dbReference type="Pfam" id="PF08711">
    <property type="entry name" value="Med26"/>
    <property type="match status" value="1"/>
</dbReference>
<dbReference type="PROSITE" id="PS51319">
    <property type="entry name" value="TFIIS_N"/>
    <property type="match status" value="1"/>
</dbReference>
<dbReference type="EMBL" id="JABFUD020000025">
    <property type="protein sequence ID" value="KAI5059708.1"/>
    <property type="molecule type" value="Genomic_DNA"/>
</dbReference>
<feature type="domain" description="TFIIS N-terminal" evidence="3">
    <location>
        <begin position="1"/>
        <end position="65"/>
    </location>
</feature>
<dbReference type="Proteomes" id="UP000886520">
    <property type="component" value="Chromosome 25"/>
</dbReference>
<protein>
    <recommendedName>
        <fullName evidence="3">TFIIS N-terminal domain-containing protein</fullName>
    </recommendedName>
</protein>
<dbReference type="PANTHER" id="PTHR46554:SF2">
    <property type="entry name" value="TFIIS N-TERMINAL DOMAIN-CONTAINING PROTEIN"/>
    <property type="match status" value="1"/>
</dbReference>
<dbReference type="Gene3D" id="1.20.930.10">
    <property type="entry name" value="Conserved domain common to transcription factors TFIIS, elongin A, CRSP70"/>
    <property type="match status" value="1"/>
</dbReference>
<gene>
    <name evidence="4" type="ORF">GOP47_0026027</name>
</gene>
<organism evidence="4 5">
    <name type="scientific">Adiantum capillus-veneris</name>
    <name type="common">Maidenhair fern</name>
    <dbReference type="NCBI Taxonomy" id="13818"/>
    <lineage>
        <taxon>Eukaryota</taxon>
        <taxon>Viridiplantae</taxon>
        <taxon>Streptophyta</taxon>
        <taxon>Embryophyta</taxon>
        <taxon>Tracheophyta</taxon>
        <taxon>Polypodiopsida</taxon>
        <taxon>Polypodiidae</taxon>
        <taxon>Polypodiales</taxon>
        <taxon>Pteridineae</taxon>
        <taxon>Pteridaceae</taxon>
        <taxon>Vittarioideae</taxon>
        <taxon>Adiantum</taxon>
    </lineage>
</organism>
<keyword evidence="5" id="KW-1185">Reference proteome</keyword>
<dbReference type="GO" id="GO:0005634">
    <property type="term" value="C:nucleus"/>
    <property type="evidence" value="ECO:0007669"/>
    <property type="project" value="UniProtKB-SubCell"/>
</dbReference>
<name>A0A9D4Z2L3_ADICA</name>
<feature type="compositionally biased region" description="Low complexity" evidence="2">
    <location>
        <begin position="101"/>
        <end position="117"/>
    </location>
</feature>
<dbReference type="InterPro" id="IPR035441">
    <property type="entry name" value="TFIIS/LEDGF_dom_sf"/>
</dbReference>